<name>A0ACB8TVP7_9APHY</name>
<gene>
    <name evidence="1" type="ORF">BDY19DRAFT_895416</name>
</gene>
<organism evidence="1 2">
    <name type="scientific">Irpex rosettiformis</name>
    <dbReference type="NCBI Taxonomy" id="378272"/>
    <lineage>
        <taxon>Eukaryota</taxon>
        <taxon>Fungi</taxon>
        <taxon>Dikarya</taxon>
        <taxon>Basidiomycota</taxon>
        <taxon>Agaricomycotina</taxon>
        <taxon>Agaricomycetes</taxon>
        <taxon>Polyporales</taxon>
        <taxon>Irpicaceae</taxon>
        <taxon>Irpex</taxon>
    </lineage>
</organism>
<sequence length="1067" mass="116239">MSPSQHERTVSRSNSDSNANTTDSHSPIEFERRAGPQVTTEPSSSSPQSPQQDSSVSEAGYPSWLPKRPPPPGPRSTIHSASVPGMASGNEAGPSSEPFVGGRKATPRSVRIVSLQNLAYGEKEHSHPRRESTDPSRLFAGAQTRVWSRATSAGMSPTLFSATSVPRPRFRSTSLHLELLRNPSWRMRLWYYLFPLFIFFHLPLQTFFDFNAVFILLLVAKHPNPAAPGVPGTGRNWSLGAAAYIACWVTQVFVVFVMYELIYSFVRRWRVKRPLILPIYFSSPAFNFAAMTSYTNFCFLYHIRASAFSREHGKFRDGLAETFYYYSQNLPTVALLLPRAALSLALLLSFWTPEAGELALADMGVRPRDGTFFRSSDQTLTNYARGVLIANAAWTAWRLLVLFVSWVGLWVLSGQGCAGLCGPRYRWEEEDNEKTIANFSQDNFIQGDSLPWSWREGTLLRVIDAFEFCLTNKHPRGPSGLGDKKDYLGVDTPTGTAPFDGIEKVFAAIGVPSDKHPARRGALSNDLFESPQATELRMEEPPHEIEPPEPAVHPREKEPAAPSASLEKLPYPFTGHRSQVSSQDPIPFPPSPEPGDTEAVTSEGGEDEEEGEEHHSNDVESSEVTTDDRRTSGSMSSLGRPVPSRYPFSFRRPMSGRGSLSSNSHVSPFSHLTHSTQSRSGQSHSTHLSMSTQSTGNRESSDSPASYPSSSNASPTALTGSAIPMPPRHPHRRSRAGTVPMSSPSSQSSISPSGFTGRGQPRSRADSGLTHAESDLSMTFGQVPVPFVLDSEDDEGPMRDDSLMDVPEDEGSAEEAEQHDSVGLLSTGGSPRASRTSLRQFTSGLQRRANGSRSRSGTASRSRTNSSNSESTRSRAQSLIHSIGAASRSSVEIAVRSRANSMARLSDSPYSSSPDPMPSSPENNTFGHPRRRRAEAAGGQDDDHDVSDIAELPERTSSDAGSILGEEVRTSLAVPRQRLASELSRIAPSERSGQTELTPTSPIPIPGREVHTEQSMPDISTADQSYVTAPATIQGTTDSSGRTPGASWEASQGRFPPTQPGPTWEPA</sequence>
<keyword evidence="2" id="KW-1185">Reference proteome</keyword>
<reference evidence="1" key="1">
    <citation type="journal article" date="2021" name="Environ. Microbiol.">
        <title>Gene family expansions and transcriptome signatures uncover fungal adaptations to wood decay.</title>
        <authorList>
            <person name="Hage H."/>
            <person name="Miyauchi S."/>
            <person name="Viragh M."/>
            <person name="Drula E."/>
            <person name="Min B."/>
            <person name="Chaduli D."/>
            <person name="Navarro D."/>
            <person name="Favel A."/>
            <person name="Norest M."/>
            <person name="Lesage-Meessen L."/>
            <person name="Balint B."/>
            <person name="Merenyi Z."/>
            <person name="de Eugenio L."/>
            <person name="Morin E."/>
            <person name="Martinez A.T."/>
            <person name="Baldrian P."/>
            <person name="Stursova M."/>
            <person name="Martinez M.J."/>
            <person name="Novotny C."/>
            <person name="Magnuson J.K."/>
            <person name="Spatafora J.W."/>
            <person name="Maurice S."/>
            <person name="Pangilinan J."/>
            <person name="Andreopoulos W."/>
            <person name="LaButti K."/>
            <person name="Hundley H."/>
            <person name="Na H."/>
            <person name="Kuo A."/>
            <person name="Barry K."/>
            <person name="Lipzen A."/>
            <person name="Henrissat B."/>
            <person name="Riley R."/>
            <person name="Ahrendt S."/>
            <person name="Nagy L.G."/>
            <person name="Grigoriev I.V."/>
            <person name="Martin F."/>
            <person name="Rosso M.N."/>
        </authorList>
    </citation>
    <scope>NUCLEOTIDE SEQUENCE</scope>
    <source>
        <strain evidence="1">CBS 384.51</strain>
    </source>
</reference>
<evidence type="ECO:0000313" key="1">
    <source>
        <dbReference type="EMBL" id="KAI0086063.1"/>
    </source>
</evidence>
<proteinExistence type="predicted"/>
<dbReference type="Proteomes" id="UP001055072">
    <property type="component" value="Unassembled WGS sequence"/>
</dbReference>
<dbReference type="EMBL" id="MU274926">
    <property type="protein sequence ID" value="KAI0086063.1"/>
    <property type="molecule type" value="Genomic_DNA"/>
</dbReference>
<protein>
    <submittedName>
        <fullName evidence="1">Uncharacterized protein</fullName>
    </submittedName>
</protein>
<accession>A0ACB8TVP7</accession>
<evidence type="ECO:0000313" key="2">
    <source>
        <dbReference type="Proteomes" id="UP001055072"/>
    </source>
</evidence>
<comment type="caution">
    <text evidence="1">The sequence shown here is derived from an EMBL/GenBank/DDBJ whole genome shotgun (WGS) entry which is preliminary data.</text>
</comment>